<dbReference type="GO" id="GO:0022857">
    <property type="term" value="F:transmembrane transporter activity"/>
    <property type="evidence" value="ECO:0007669"/>
    <property type="project" value="InterPro"/>
</dbReference>
<keyword evidence="2" id="KW-1003">Cell membrane</keyword>
<gene>
    <name evidence="8" type="ORF">CSO01_06790</name>
</gene>
<evidence type="ECO:0000256" key="5">
    <source>
        <dbReference type="ARBA" id="ARBA00023136"/>
    </source>
</evidence>
<keyword evidence="4 7" id="KW-1133">Transmembrane helix</keyword>
<comment type="caution">
    <text evidence="8">The sequence shown here is derived from an EMBL/GenBank/DDBJ whole genome shotgun (WGS) entry which is preliminary data.</text>
</comment>
<feature type="transmembrane region" description="Helical" evidence="7">
    <location>
        <begin position="182"/>
        <end position="199"/>
    </location>
</feature>
<dbReference type="InterPro" id="IPR011701">
    <property type="entry name" value="MFS"/>
</dbReference>
<feature type="transmembrane region" description="Helical" evidence="7">
    <location>
        <begin position="90"/>
        <end position="108"/>
    </location>
</feature>
<sequence>MSAPVAEADLLTGSPSRLPSAFLRLWSAGLLGNLADGVGMVAVPLLAMRLSDDPFVVSVLGALGLLPWLLFGAFSGALVDRADRRRAMGAGALVRGGLLATLAVAGSATQLPLWVLLVTVFAIACVETVADGAAQAMVPSVVPASRLDAANSRYQAGELVMQGLVALPLGTALFAWATSAPFAVAACAYGGASVLAFSLPRRAARAVVPGPQGPRESVWRSTAAGLRYTFAPGPLRRLVLVTTGLAATMQFAQGSLVFYLVRGVGLPEAALGLVTAGMAVGGVLGASISPRLVARTGRRRAMVGAAVLAGLAFVGLGLAPGLLGGVGSVAGIAASAVLVSLAAGAAAAWNVQSATARQRIVPGHLLGRVQGAGRMLVVGLTSVAMLAGGFVARTDLRAPLLVGGALSVVVALAASRALAFVDTLPTDGARPADGAPATEAAREGSGALVAAAPGPGTTALSDS</sequence>
<comment type="subcellular location">
    <subcellularLocation>
        <location evidence="1">Cell membrane</location>
        <topology evidence="1">Multi-pass membrane protein</topology>
    </subcellularLocation>
</comment>
<dbReference type="EMBL" id="BKAL01000002">
    <property type="protein sequence ID" value="GEP67964.1"/>
    <property type="molecule type" value="Genomic_DNA"/>
</dbReference>
<dbReference type="RefSeq" id="WP_179561824.1">
    <property type="nucleotide sequence ID" value="NZ_BAABBJ010000015.1"/>
</dbReference>
<evidence type="ECO:0000256" key="6">
    <source>
        <dbReference type="SAM" id="MobiDB-lite"/>
    </source>
</evidence>
<dbReference type="PANTHER" id="PTHR23513">
    <property type="entry name" value="INTEGRAL MEMBRANE EFFLUX PROTEIN-RELATED"/>
    <property type="match status" value="1"/>
</dbReference>
<dbReference type="Proteomes" id="UP000321798">
    <property type="component" value="Unassembled WGS sequence"/>
</dbReference>
<name>A0A512P9T2_9CELL</name>
<dbReference type="PANTHER" id="PTHR23513:SF6">
    <property type="entry name" value="MAJOR FACILITATOR SUPERFAMILY ASSOCIATED DOMAIN-CONTAINING PROTEIN"/>
    <property type="match status" value="1"/>
</dbReference>
<dbReference type="CDD" id="cd06173">
    <property type="entry name" value="MFS_MefA_like"/>
    <property type="match status" value="1"/>
</dbReference>
<evidence type="ECO:0000256" key="2">
    <source>
        <dbReference type="ARBA" id="ARBA00022475"/>
    </source>
</evidence>
<feature type="transmembrane region" description="Helical" evidence="7">
    <location>
        <begin position="55"/>
        <end position="78"/>
    </location>
</feature>
<feature type="transmembrane region" description="Helical" evidence="7">
    <location>
        <begin position="398"/>
        <end position="421"/>
    </location>
</feature>
<keyword evidence="5 7" id="KW-0472">Membrane</keyword>
<evidence type="ECO:0000313" key="9">
    <source>
        <dbReference type="Proteomes" id="UP000321798"/>
    </source>
</evidence>
<feature type="region of interest" description="Disordered" evidence="6">
    <location>
        <begin position="429"/>
        <end position="463"/>
    </location>
</feature>
<proteinExistence type="predicted"/>
<dbReference type="GO" id="GO:0005886">
    <property type="term" value="C:plasma membrane"/>
    <property type="evidence" value="ECO:0007669"/>
    <property type="project" value="UniProtKB-SubCell"/>
</dbReference>
<feature type="transmembrane region" description="Helical" evidence="7">
    <location>
        <begin position="372"/>
        <end position="392"/>
    </location>
</feature>
<dbReference type="SUPFAM" id="SSF103473">
    <property type="entry name" value="MFS general substrate transporter"/>
    <property type="match status" value="1"/>
</dbReference>
<dbReference type="Gene3D" id="1.20.1250.20">
    <property type="entry name" value="MFS general substrate transporter like domains"/>
    <property type="match status" value="1"/>
</dbReference>
<feature type="transmembrane region" description="Helical" evidence="7">
    <location>
        <begin position="21"/>
        <end position="43"/>
    </location>
</feature>
<organism evidence="8 9">
    <name type="scientific">Cellulomonas soli</name>
    <dbReference type="NCBI Taxonomy" id="931535"/>
    <lineage>
        <taxon>Bacteria</taxon>
        <taxon>Bacillati</taxon>
        <taxon>Actinomycetota</taxon>
        <taxon>Actinomycetes</taxon>
        <taxon>Micrococcales</taxon>
        <taxon>Cellulomonadaceae</taxon>
        <taxon>Cellulomonas</taxon>
    </lineage>
</organism>
<keyword evidence="3 7" id="KW-0812">Transmembrane</keyword>
<accession>A0A512P9T2</accession>
<evidence type="ECO:0000256" key="4">
    <source>
        <dbReference type="ARBA" id="ARBA00022989"/>
    </source>
</evidence>
<feature type="transmembrane region" description="Helical" evidence="7">
    <location>
        <begin position="301"/>
        <end position="323"/>
    </location>
</feature>
<evidence type="ECO:0000256" key="1">
    <source>
        <dbReference type="ARBA" id="ARBA00004651"/>
    </source>
</evidence>
<evidence type="ECO:0000256" key="3">
    <source>
        <dbReference type="ARBA" id="ARBA00022692"/>
    </source>
</evidence>
<dbReference type="AlphaFoldDB" id="A0A512P9T2"/>
<protein>
    <submittedName>
        <fullName evidence="8">MFS transporter</fullName>
    </submittedName>
</protein>
<feature type="transmembrane region" description="Helical" evidence="7">
    <location>
        <begin position="329"/>
        <end position="351"/>
    </location>
</feature>
<reference evidence="8 9" key="1">
    <citation type="submission" date="2019-07" db="EMBL/GenBank/DDBJ databases">
        <title>Whole genome shotgun sequence of Cellulomonas soli NBRC 109434.</title>
        <authorList>
            <person name="Hosoyama A."/>
            <person name="Uohara A."/>
            <person name="Ohji S."/>
            <person name="Ichikawa N."/>
        </authorList>
    </citation>
    <scope>NUCLEOTIDE SEQUENCE [LARGE SCALE GENOMIC DNA]</scope>
    <source>
        <strain evidence="8 9">NBRC 109434</strain>
    </source>
</reference>
<feature type="transmembrane region" description="Helical" evidence="7">
    <location>
        <begin position="238"/>
        <end position="261"/>
    </location>
</feature>
<evidence type="ECO:0000256" key="7">
    <source>
        <dbReference type="SAM" id="Phobius"/>
    </source>
</evidence>
<keyword evidence="9" id="KW-1185">Reference proteome</keyword>
<evidence type="ECO:0000313" key="8">
    <source>
        <dbReference type="EMBL" id="GEP67964.1"/>
    </source>
</evidence>
<dbReference type="InterPro" id="IPR036259">
    <property type="entry name" value="MFS_trans_sf"/>
</dbReference>
<feature type="transmembrane region" description="Helical" evidence="7">
    <location>
        <begin position="273"/>
        <end position="294"/>
    </location>
</feature>
<dbReference type="Pfam" id="PF07690">
    <property type="entry name" value="MFS_1"/>
    <property type="match status" value="1"/>
</dbReference>